<dbReference type="EMBL" id="ML977024">
    <property type="protein sequence ID" value="KAF1950595.1"/>
    <property type="molecule type" value="Genomic_DNA"/>
</dbReference>
<organism evidence="2 3">
    <name type="scientific">Byssothecium circinans</name>
    <dbReference type="NCBI Taxonomy" id="147558"/>
    <lineage>
        <taxon>Eukaryota</taxon>
        <taxon>Fungi</taxon>
        <taxon>Dikarya</taxon>
        <taxon>Ascomycota</taxon>
        <taxon>Pezizomycotina</taxon>
        <taxon>Dothideomycetes</taxon>
        <taxon>Pleosporomycetidae</taxon>
        <taxon>Pleosporales</taxon>
        <taxon>Massarineae</taxon>
        <taxon>Massarinaceae</taxon>
        <taxon>Byssothecium</taxon>
    </lineage>
</organism>
<keyword evidence="3" id="KW-1185">Reference proteome</keyword>
<dbReference type="AlphaFoldDB" id="A0A6A5TCT5"/>
<reference evidence="2" key="1">
    <citation type="journal article" date="2020" name="Stud. Mycol.">
        <title>101 Dothideomycetes genomes: a test case for predicting lifestyles and emergence of pathogens.</title>
        <authorList>
            <person name="Haridas S."/>
            <person name="Albert R."/>
            <person name="Binder M."/>
            <person name="Bloem J."/>
            <person name="Labutti K."/>
            <person name="Salamov A."/>
            <person name="Andreopoulos B."/>
            <person name="Baker S."/>
            <person name="Barry K."/>
            <person name="Bills G."/>
            <person name="Bluhm B."/>
            <person name="Cannon C."/>
            <person name="Castanera R."/>
            <person name="Culley D."/>
            <person name="Daum C."/>
            <person name="Ezra D."/>
            <person name="Gonzalez J."/>
            <person name="Henrissat B."/>
            <person name="Kuo A."/>
            <person name="Liang C."/>
            <person name="Lipzen A."/>
            <person name="Lutzoni F."/>
            <person name="Magnuson J."/>
            <person name="Mondo S."/>
            <person name="Nolan M."/>
            <person name="Ohm R."/>
            <person name="Pangilinan J."/>
            <person name="Park H.-J."/>
            <person name="Ramirez L."/>
            <person name="Alfaro M."/>
            <person name="Sun H."/>
            <person name="Tritt A."/>
            <person name="Yoshinaga Y."/>
            <person name="Zwiers L.-H."/>
            <person name="Turgeon B."/>
            <person name="Goodwin S."/>
            <person name="Spatafora J."/>
            <person name="Crous P."/>
            <person name="Grigoriev I."/>
        </authorList>
    </citation>
    <scope>NUCLEOTIDE SEQUENCE</scope>
    <source>
        <strain evidence="2">CBS 675.92</strain>
    </source>
</reference>
<proteinExistence type="predicted"/>
<evidence type="ECO:0000256" key="1">
    <source>
        <dbReference type="SAM" id="MobiDB-lite"/>
    </source>
</evidence>
<gene>
    <name evidence="2" type="ORF">CC80DRAFT_509540</name>
</gene>
<accession>A0A6A5TCT5</accession>
<evidence type="ECO:0000313" key="3">
    <source>
        <dbReference type="Proteomes" id="UP000800035"/>
    </source>
</evidence>
<sequence>MRTGTKKRGMRKAAKRARQFSKKKWTCGRNSRRGSSANGGIWGMMVTRRDDEEGDEIDWEDWDEDDDSGEYGGGEFDIEKDSSDDDIDGTGEEDGVYYEEGDDSGNEKDGNDDDEEEDEGFMASDNSDDCNGEHHNSVRFLYEDTDRDLDGMRDGDDRGVTGGRKSEKNEEKEDVDRSSG</sequence>
<protein>
    <submittedName>
        <fullName evidence="2">Uncharacterized protein</fullName>
    </submittedName>
</protein>
<feature type="region of interest" description="Disordered" evidence="1">
    <location>
        <begin position="1"/>
        <end position="180"/>
    </location>
</feature>
<name>A0A6A5TCT5_9PLEO</name>
<feature type="compositionally biased region" description="Acidic residues" evidence="1">
    <location>
        <begin position="76"/>
        <end position="130"/>
    </location>
</feature>
<feature type="compositionally biased region" description="Acidic residues" evidence="1">
    <location>
        <begin position="52"/>
        <end position="69"/>
    </location>
</feature>
<evidence type="ECO:0000313" key="2">
    <source>
        <dbReference type="EMBL" id="KAF1950595.1"/>
    </source>
</evidence>
<dbReference type="Proteomes" id="UP000800035">
    <property type="component" value="Unassembled WGS sequence"/>
</dbReference>
<feature type="compositionally biased region" description="Basic and acidic residues" evidence="1">
    <location>
        <begin position="131"/>
        <end position="180"/>
    </location>
</feature>
<feature type="compositionally biased region" description="Basic residues" evidence="1">
    <location>
        <begin position="1"/>
        <end position="32"/>
    </location>
</feature>